<feature type="transmembrane region" description="Helical" evidence="5">
    <location>
        <begin position="190"/>
        <end position="208"/>
    </location>
</feature>
<feature type="transmembrane region" description="Helical" evidence="5">
    <location>
        <begin position="6"/>
        <end position="25"/>
    </location>
</feature>
<evidence type="ECO:0000256" key="1">
    <source>
        <dbReference type="ARBA" id="ARBA00022475"/>
    </source>
</evidence>
<dbReference type="EMBL" id="JWIR02000003">
    <property type="protein sequence ID" value="KKB43316.1"/>
    <property type="molecule type" value="Genomic_DNA"/>
</dbReference>
<dbReference type="InterPro" id="IPR014205">
    <property type="entry name" value="Spore_YtaF"/>
</dbReference>
<dbReference type="RefSeq" id="WP_039234276.1">
    <property type="nucleotide sequence ID" value="NZ_JWIR02000003.1"/>
</dbReference>
<dbReference type="STRING" id="1221996.QY95_01561"/>
<dbReference type="PANTHER" id="PTHR35529:SF2">
    <property type="entry name" value="SPORULATION PROTEIN YTAF-RELATED"/>
    <property type="match status" value="1"/>
</dbReference>
<dbReference type="AlphaFoldDB" id="A0A0F5ICS8"/>
<evidence type="ECO:0000256" key="5">
    <source>
        <dbReference type="SAM" id="Phobius"/>
    </source>
</evidence>
<dbReference type="Pfam" id="PF02659">
    <property type="entry name" value="Mntp"/>
    <property type="match status" value="2"/>
</dbReference>
<dbReference type="PANTHER" id="PTHR35529">
    <property type="entry name" value="MANGANESE EFFLUX PUMP MNTP-RELATED"/>
    <property type="match status" value="1"/>
</dbReference>
<feature type="transmembrane region" description="Helical" evidence="5">
    <location>
        <begin position="37"/>
        <end position="58"/>
    </location>
</feature>
<evidence type="ECO:0000313" key="7">
    <source>
        <dbReference type="Proteomes" id="UP000031563"/>
    </source>
</evidence>
<keyword evidence="3 5" id="KW-1133">Transmembrane helix</keyword>
<dbReference type="OrthoDB" id="1679205at2"/>
<dbReference type="Proteomes" id="UP000031563">
    <property type="component" value="Unassembled WGS sequence"/>
</dbReference>
<accession>A0A0F5HXP7</accession>
<evidence type="ECO:0000256" key="2">
    <source>
        <dbReference type="ARBA" id="ARBA00022692"/>
    </source>
</evidence>
<evidence type="ECO:0000313" key="6">
    <source>
        <dbReference type="EMBL" id="KKB43316.1"/>
    </source>
</evidence>
<evidence type="ECO:0000256" key="3">
    <source>
        <dbReference type="ARBA" id="ARBA00022989"/>
    </source>
</evidence>
<evidence type="ECO:0000256" key="4">
    <source>
        <dbReference type="ARBA" id="ARBA00023136"/>
    </source>
</evidence>
<dbReference type="NCBIfam" id="TIGR02840">
    <property type="entry name" value="spore_YtaF"/>
    <property type="match status" value="1"/>
</dbReference>
<keyword evidence="2 5" id="KW-0812">Transmembrane</keyword>
<keyword evidence="1" id="KW-1003">Cell membrane</keyword>
<reference evidence="6" key="1">
    <citation type="submission" date="2015-02" db="EMBL/GenBank/DDBJ databases">
        <title>Genome Assembly of Bacillaceae bacterium MTCC 8252.</title>
        <authorList>
            <person name="Verma A."/>
            <person name="Khatri I."/>
            <person name="Mual P."/>
            <person name="Subramanian S."/>
            <person name="Krishnamurthi S."/>
        </authorList>
    </citation>
    <scope>NUCLEOTIDE SEQUENCE [LARGE SCALE GENOMIC DNA]</scope>
    <source>
        <strain evidence="6">MTCC 8252</strain>
    </source>
</reference>
<gene>
    <name evidence="6" type="ORF">QY95_01561</name>
</gene>
<protein>
    <submittedName>
        <fullName evidence="6">Membrane protein</fullName>
    </submittedName>
</protein>
<comment type="caution">
    <text evidence="6">The sequence shown here is derived from an EMBL/GenBank/DDBJ whole genome shotgun (WGS) entry which is preliminary data.</text>
</comment>
<sequence length="210" mass="22563">MNGYFSLFMLAAAVSLDSFSTGLAYGLKKLKLPIKSAIILSLCSAGSLLAAMGAGHWLSSWLNEDIANRLGGGILMLLGAWVLWQFFRGEQKKHTSNEKQLVRLELRRLGLVIQIFKRPATADLDQSGTITGLEALLLGLALSLDAFGAGIGAAMLNYPPFFLAASVAVMNLLFVLGGLACGRKFAGMQWVQRIAFFPGVLLIILGTLKM</sequence>
<proteinExistence type="predicted"/>
<feature type="transmembrane region" description="Helical" evidence="5">
    <location>
        <begin position="161"/>
        <end position="181"/>
    </location>
</feature>
<accession>A0A0F5ICS8</accession>
<name>A0A0F5ICS8_BACTR</name>
<feature type="transmembrane region" description="Helical" evidence="5">
    <location>
        <begin position="70"/>
        <end position="87"/>
    </location>
</feature>
<keyword evidence="4 5" id="KW-0472">Membrane</keyword>
<keyword evidence="7" id="KW-1185">Reference proteome</keyword>
<feature type="transmembrane region" description="Helical" evidence="5">
    <location>
        <begin position="135"/>
        <end position="155"/>
    </location>
</feature>
<organism evidence="6 7">
    <name type="scientific">Bacillus thermotolerans</name>
    <name type="common">Quasibacillus thermotolerans</name>
    <dbReference type="NCBI Taxonomy" id="1221996"/>
    <lineage>
        <taxon>Bacteria</taxon>
        <taxon>Bacillati</taxon>
        <taxon>Bacillota</taxon>
        <taxon>Bacilli</taxon>
        <taxon>Bacillales</taxon>
        <taxon>Bacillaceae</taxon>
        <taxon>Bacillus</taxon>
    </lineage>
</organism>
<dbReference type="InterPro" id="IPR003810">
    <property type="entry name" value="Mntp/YtaF"/>
</dbReference>